<dbReference type="EMBL" id="BJWL01000041">
    <property type="protein sequence ID" value="GFS28362.1"/>
    <property type="molecule type" value="Genomic_DNA"/>
</dbReference>
<accession>A0A7J0D807</accession>
<evidence type="ECO:0000256" key="1">
    <source>
        <dbReference type="SAM" id="MobiDB-lite"/>
    </source>
</evidence>
<proteinExistence type="predicted"/>
<dbReference type="OrthoDB" id="1939000at2759"/>
<evidence type="ECO:0000313" key="3">
    <source>
        <dbReference type="Proteomes" id="UP000585474"/>
    </source>
</evidence>
<organism evidence="2 3">
    <name type="scientific">Actinidia rufa</name>
    <dbReference type="NCBI Taxonomy" id="165716"/>
    <lineage>
        <taxon>Eukaryota</taxon>
        <taxon>Viridiplantae</taxon>
        <taxon>Streptophyta</taxon>
        <taxon>Embryophyta</taxon>
        <taxon>Tracheophyta</taxon>
        <taxon>Spermatophyta</taxon>
        <taxon>Magnoliopsida</taxon>
        <taxon>eudicotyledons</taxon>
        <taxon>Gunneridae</taxon>
        <taxon>Pentapetalae</taxon>
        <taxon>asterids</taxon>
        <taxon>Ericales</taxon>
        <taxon>Actinidiaceae</taxon>
        <taxon>Actinidia</taxon>
    </lineage>
</organism>
<feature type="region of interest" description="Disordered" evidence="1">
    <location>
        <begin position="161"/>
        <end position="197"/>
    </location>
</feature>
<feature type="compositionally biased region" description="Low complexity" evidence="1">
    <location>
        <begin position="62"/>
        <end position="71"/>
    </location>
</feature>
<feature type="region of interest" description="Disordered" evidence="1">
    <location>
        <begin position="62"/>
        <end position="83"/>
    </location>
</feature>
<feature type="compositionally biased region" description="Low complexity" evidence="1">
    <location>
        <begin position="176"/>
        <end position="190"/>
    </location>
</feature>
<reference evidence="3" key="1">
    <citation type="submission" date="2019-07" db="EMBL/GenBank/DDBJ databases">
        <title>De Novo Assembly of kiwifruit Actinidia rufa.</title>
        <authorList>
            <person name="Sugita-Konishi S."/>
            <person name="Sato K."/>
            <person name="Mori E."/>
            <person name="Abe Y."/>
            <person name="Kisaki G."/>
            <person name="Hamano K."/>
            <person name="Suezawa K."/>
            <person name="Otani M."/>
            <person name="Fukuda T."/>
            <person name="Manabe T."/>
            <person name="Gomi K."/>
            <person name="Tabuchi M."/>
            <person name="Akimitsu K."/>
            <person name="Kataoka I."/>
        </authorList>
    </citation>
    <scope>NUCLEOTIDE SEQUENCE [LARGE SCALE GENOMIC DNA]</scope>
    <source>
        <strain evidence="3">cv. Fuchu</strain>
    </source>
</reference>
<protein>
    <submittedName>
        <fullName evidence="2">Uncharacterized protein</fullName>
    </submittedName>
</protein>
<comment type="caution">
    <text evidence="2">The sequence shown here is derived from an EMBL/GenBank/DDBJ whole genome shotgun (WGS) entry which is preliminary data.</text>
</comment>
<name>A0A7J0D807_9ERIC</name>
<sequence length="541" mass="59731">MLLRLELVTKYESSKAGAIPCFHGESTQESFQPLSIGRYQRIERGLANQLVENGVPLYKQESFPSPSFSPSRESGRKRKSTPSNWSSFLAGWCFSLPFTSLYRPAGRGRVPPILRIYMAFFSLACAFVPHSFKSKEASSGRDRDGALAWLTAGELSLEKRSKPASLPVTNLPSLESPTGSSFSGFKTSTGNQNKQASFGSGIRFKGIGMAKCKGKADSAATPCQQGTVVQAVKVHNPGWYQSTRKASQPDVSALSLGQARGLKRAGCSLEKEKLDTKAGRSKCQSPASKGARELIVLWDMEQDFGALRNMTEEAKVTMAAMYLDGDAKLWWRTKMEDIRNGRLQVLQRQRLKKAPKPEAKSSELKAQIEPKRTEKKGEFQRRMICRRDCPSLMKPRSPGLKLSYFGPLKVSKKKHKGGPFGIGRAKPLGYSGKCRLVETAEGQVRGVTAGEHQRLGITEKTLLALLGPVGQTNDSLLKEIERVFPSENPVLWGEGPPSGRLVDPFSHLSRRKVALLLLLYRFDSCVKKKGTKELGAEEWGW</sequence>
<dbReference type="AlphaFoldDB" id="A0A7J0D807"/>
<keyword evidence="3" id="KW-1185">Reference proteome</keyword>
<gene>
    <name evidence="2" type="ORF">Acr_00g0001320</name>
</gene>
<evidence type="ECO:0000313" key="2">
    <source>
        <dbReference type="EMBL" id="GFS28362.1"/>
    </source>
</evidence>
<dbReference type="Proteomes" id="UP000585474">
    <property type="component" value="Unassembled WGS sequence"/>
</dbReference>